<evidence type="ECO:0000313" key="2">
    <source>
        <dbReference type="EMBL" id="HGB24690.1"/>
    </source>
</evidence>
<dbReference type="AlphaFoldDB" id="A0A7C3SKL4"/>
<keyword evidence="1" id="KW-0472">Membrane</keyword>
<gene>
    <name evidence="2" type="ORF">ENV88_01285</name>
</gene>
<sequence>MPYPAVTHLILTAALVGVMVMVLAAYSYTLLAQQLQNVNLALSEVAESAARELVELVSVFTLGGGSYSYMVMTLPSTLAGQPYELLLGEEGENVIKVTARLQIYQQVRVVVTPNFGKEPVHVVGAADCAQPVEIPGLGSVSSSIRLPLPSGRPVVVAYRQEGRICVGFAAAP</sequence>
<reference evidence="2" key="1">
    <citation type="journal article" date="2020" name="mSystems">
        <title>Genome- and Community-Level Interaction Insights into Carbon Utilization and Element Cycling Functions of Hydrothermarchaeota in Hydrothermal Sediment.</title>
        <authorList>
            <person name="Zhou Z."/>
            <person name="Liu Y."/>
            <person name="Xu W."/>
            <person name="Pan J."/>
            <person name="Luo Z.H."/>
            <person name="Li M."/>
        </authorList>
    </citation>
    <scope>NUCLEOTIDE SEQUENCE [LARGE SCALE GENOMIC DNA]</scope>
    <source>
        <strain evidence="2">SpSt-8</strain>
    </source>
</reference>
<evidence type="ECO:0000256" key="1">
    <source>
        <dbReference type="SAM" id="Phobius"/>
    </source>
</evidence>
<protein>
    <submittedName>
        <fullName evidence="2">Uncharacterized protein</fullName>
    </submittedName>
</protein>
<proteinExistence type="predicted"/>
<organism evidence="2">
    <name type="scientific">Thermofilum pendens</name>
    <dbReference type="NCBI Taxonomy" id="2269"/>
    <lineage>
        <taxon>Archaea</taxon>
        <taxon>Thermoproteota</taxon>
        <taxon>Thermoprotei</taxon>
        <taxon>Thermofilales</taxon>
        <taxon>Thermofilaceae</taxon>
        <taxon>Thermofilum</taxon>
    </lineage>
</organism>
<name>A0A7C3SKL4_THEPE</name>
<comment type="caution">
    <text evidence="2">The sequence shown here is derived from an EMBL/GenBank/DDBJ whole genome shotgun (WGS) entry which is preliminary data.</text>
</comment>
<accession>A0A7C3SKL4</accession>
<keyword evidence="1" id="KW-1133">Transmembrane helix</keyword>
<feature type="transmembrane region" description="Helical" evidence="1">
    <location>
        <begin position="6"/>
        <end position="26"/>
    </location>
</feature>
<keyword evidence="1" id="KW-0812">Transmembrane</keyword>
<dbReference type="EMBL" id="DTIB01000031">
    <property type="protein sequence ID" value="HGB24690.1"/>
    <property type="molecule type" value="Genomic_DNA"/>
</dbReference>